<keyword evidence="2 3" id="KW-0378">Hydrolase</keyword>
<dbReference type="GO" id="GO:0052689">
    <property type="term" value="F:carboxylic ester hydrolase activity"/>
    <property type="evidence" value="ECO:0007669"/>
    <property type="project" value="TreeGrafter"/>
</dbReference>
<dbReference type="Proteomes" id="UP000076580">
    <property type="component" value="Chromosome 03"/>
</dbReference>
<dbReference type="PROSITE" id="PS00122">
    <property type="entry name" value="CARBOXYLESTERASE_B_1"/>
    <property type="match status" value="1"/>
</dbReference>
<gene>
    <name evidence="5" type="ORF">DCS_05938</name>
</gene>
<comment type="similarity">
    <text evidence="1 3">Belongs to the type-B carboxylesterase/lipase family.</text>
</comment>
<evidence type="ECO:0000256" key="3">
    <source>
        <dbReference type="RuleBase" id="RU361235"/>
    </source>
</evidence>
<dbReference type="EMBL" id="LAYC01000003">
    <property type="protein sequence ID" value="KYK53989.1"/>
    <property type="molecule type" value="Genomic_DNA"/>
</dbReference>
<accession>A0A151GA75</accession>
<dbReference type="Pfam" id="PF00135">
    <property type="entry name" value="COesterase"/>
    <property type="match status" value="1"/>
</dbReference>
<dbReference type="RefSeq" id="XP_040653341.1">
    <property type="nucleotide sequence ID" value="XM_040803237.1"/>
</dbReference>
<dbReference type="InterPro" id="IPR050654">
    <property type="entry name" value="AChE-related_enzymes"/>
</dbReference>
<dbReference type="GeneID" id="63718581"/>
<dbReference type="STRING" id="98403.A0A151GA75"/>
<evidence type="ECO:0000313" key="5">
    <source>
        <dbReference type="EMBL" id="KYK53989.1"/>
    </source>
</evidence>
<keyword evidence="6" id="KW-1185">Reference proteome</keyword>
<feature type="chain" id="PRO_5007358721" description="Carboxylic ester hydrolase" evidence="3">
    <location>
        <begin position="20"/>
        <end position="577"/>
    </location>
</feature>
<dbReference type="SUPFAM" id="SSF53474">
    <property type="entry name" value="alpha/beta-Hydrolases"/>
    <property type="match status" value="1"/>
</dbReference>
<evidence type="ECO:0000256" key="2">
    <source>
        <dbReference type="ARBA" id="ARBA00022801"/>
    </source>
</evidence>
<dbReference type="InterPro" id="IPR019826">
    <property type="entry name" value="Carboxylesterase_B_AS"/>
</dbReference>
<sequence length="577" mass="63543">MAPLLWLAFGCFLSIGVHGLASPVVVDARRNITYHGTRRNGIEAFLGIPYGLDTGGPNRFRPPRPHVPRVGDRIMATSHGAACPQQLGGWLIPISLSNVTSISEDCLTLNVARPRGTCHQDRLPVMVYIHGGSFWTGQSQEITIQPDGLVLESVQNGLPVIHVAMNYRLGLFGFAQSDALRAERSENAALRDQRLAMEWVRDNIAPFGGNPDSVTIFGQSSGGLAVGMHIVAYAGRKRAPFHRAICQSQALEPGITANFTSSAMRAVIEHVGCRSNDVHAKETMACLRDLDMQTLLNASLATYRGDISHNIGDIWLPVVDGDFLPAAPSRLVREAQFSHVTTMLGWCEDDVTFFTDIKIRTAEDTARFLAAYLQGVNEPSLRRLLSLYPVSDFPRVEAGALSSEFYRSARIFRDVLMVCPSIWFGERMAAAGNDVYLYDWNQTMLEPLLAAVHNQSGLGPIHTSEFAYIFGNLSHYDLNGYPFRPTMADHQLRDRGSRSWSTFASTGMPGSKGRDTFQAFAQAYPATGDAFLFVAGGPHEGRWALDDHQSPLAVTRQKLRERCAFINSPAMIEQLAY</sequence>
<name>A0A151GA75_DRECN</name>
<comment type="caution">
    <text evidence="5">The sequence shown here is derived from an EMBL/GenBank/DDBJ whole genome shotgun (WGS) entry which is preliminary data.</text>
</comment>
<evidence type="ECO:0000313" key="6">
    <source>
        <dbReference type="Proteomes" id="UP000076580"/>
    </source>
</evidence>
<protein>
    <recommendedName>
        <fullName evidence="3">Carboxylic ester hydrolase</fullName>
        <ecNumber evidence="3">3.1.1.-</ecNumber>
    </recommendedName>
</protein>
<dbReference type="ESTHER" id="9hypo-a0a151ga75">
    <property type="family name" value="Fungal_carboxylesterase_lipase"/>
</dbReference>
<evidence type="ECO:0000256" key="1">
    <source>
        <dbReference type="ARBA" id="ARBA00005964"/>
    </source>
</evidence>
<feature type="signal peptide" evidence="3">
    <location>
        <begin position="1"/>
        <end position="19"/>
    </location>
</feature>
<dbReference type="PANTHER" id="PTHR43918">
    <property type="entry name" value="ACETYLCHOLINESTERASE"/>
    <property type="match status" value="1"/>
</dbReference>
<dbReference type="PANTHER" id="PTHR43918:SF4">
    <property type="entry name" value="CARBOXYLIC ESTER HYDROLASE"/>
    <property type="match status" value="1"/>
</dbReference>
<organism evidence="5 6">
    <name type="scientific">Drechmeria coniospora</name>
    <name type="common">Nematophagous fungus</name>
    <name type="synonym">Meria coniospora</name>
    <dbReference type="NCBI Taxonomy" id="98403"/>
    <lineage>
        <taxon>Eukaryota</taxon>
        <taxon>Fungi</taxon>
        <taxon>Dikarya</taxon>
        <taxon>Ascomycota</taxon>
        <taxon>Pezizomycotina</taxon>
        <taxon>Sordariomycetes</taxon>
        <taxon>Hypocreomycetidae</taxon>
        <taxon>Hypocreales</taxon>
        <taxon>Ophiocordycipitaceae</taxon>
        <taxon>Drechmeria</taxon>
    </lineage>
</organism>
<proteinExistence type="inferred from homology"/>
<feature type="domain" description="Carboxylesterase type B" evidence="4">
    <location>
        <begin position="38"/>
        <end position="520"/>
    </location>
</feature>
<dbReference type="AlphaFoldDB" id="A0A151GA75"/>
<keyword evidence="3" id="KW-0732">Signal</keyword>
<dbReference type="InterPro" id="IPR029058">
    <property type="entry name" value="AB_hydrolase_fold"/>
</dbReference>
<evidence type="ECO:0000259" key="4">
    <source>
        <dbReference type="Pfam" id="PF00135"/>
    </source>
</evidence>
<dbReference type="Gene3D" id="3.40.50.1820">
    <property type="entry name" value="alpha/beta hydrolase"/>
    <property type="match status" value="1"/>
</dbReference>
<dbReference type="InterPro" id="IPR002018">
    <property type="entry name" value="CarbesteraseB"/>
</dbReference>
<dbReference type="EC" id="3.1.1.-" evidence="3"/>
<dbReference type="InParanoid" id="A0A151GA75"/>
<reference evidence="5 6" key="1">
    <citation type="journal article" date="2016" name="Sci. Rep.">
        <title>Insights into Adaptations to a Near-Obligate Nematode Endoparasitic Lifestyle from the Finished Genome of Drechmeria coniospora.</title>
        <authorList>
            <person name="Zhang L."/>
            <person name="Zhou Z."/>
            <person name="Guo Q."/>
            <person name="Fokkens L."/>
            <person name="Miskei M."/>
            <person name="Pocsi I."/>
            <person name="Zhang W."/>
            <person name="Chen M."/>
            <person name="Wang L."/>
            <person name="Sun Y."/>
            <person name="Donzelli B.G."/>
            <person name="Gibson D.M."/>
            <person name="Nelson D.R."/>
            <person name="Luo J.G."/>
            <person name="Rep M."/>
            <person name="Liu H."/>
            <person name="Yang S."/>
            <person name="Wang J."/>
            <person name="Krasnoff S.B."/>
            <person name="Xu Y."/>
            <person name="Molnar I."/>
            <person name="Lin M."/>
        </authorList>
    </citation>
    <scope>NUCLEOTIDE SEQUENCE [LARGE SCALE GENOMIC DNA]</scope>
    <source>
        <strain evidence="5 6">ARSEF 6962</strain>
    </source>
</reference>